<reference evidence="2 3" key="1">
    <citation type="submission" date="2023-07" db="EMBL/GenBank/DDBJ databases">
        <title>Sequencing the genomes of 1000 actinobacteria strains.</title>
        <authorList>
            <person name="Klenk H.-P."/>
        </authorList>
    </citation>
    <scope>NUCLEOTIDE SEQUENCE [LARGE SCALE GENOMIC DNA]</scope>
    <source>
        <strain evidence="2 3">DSM 22966</strain>
    </source>
</reference>
<dbReference type="InterPro" id="IPR051910">
    <property type="entry name" value="ComF/GntX_DNA_util-trans"/>
</dbReference>
<dbReference type="InterPro" id="IPR000836">
    <property type="entry name" value="PRTase_dom"/>
</dbReference>
<evidence type="ECO:0000313" key="3">
    <source>
        <dbReference type="Proteomes" id="UP001183794"/>
    </source>
</evidence>
<comment type="similarity">
    <text evidence="1">Belongs to the ComF/GntX family.</text>
</comment>
<name>A0ABU2B1U1_9MICC</name>
<keyword evidence="3" id="KW-1185">Reference proteome</keyword>
<dbReference type="Gene3D" id="3.40.50.2020">
    <property type="match status" value="1"/>
</dbReference>
<evidence type="ECO:0000256" key="1">
    <source>
        <dbReference type="ARBA" id="ARBA00008007"/>
    </source>
</evidence>
<gene>
    <name evidence="2" type="ORF">J2S62_000985</name>
</gene>
<dbReference type="CDD" id="cd06223">
    <property type="entry name" value="PRTases_typeI"/>
    <property type="match status" value="1"/>
</dbReference>
<dbReference type="PANTHER" id="PTHR47505">
    <property type="entry name" value="DNA UTILIZATION PROTEIN YHGH"/>
    <property type="match status" value="1"/>
</dbReference>
<dbReference type="Proteomes" id="UP001183794">
    <property type="component" value="Unassembled WGS sequence"/>
</dbReference>
<dbReference type="SUPFAM" id="SSF53271">
    <property type="entry name" value="PRTase-like"/>
    <property type="match status" value="1"/>
</dbReference>
<comment type="caution">
    <text evidence="2">The sequence shown here is derived from an EMBL/GenBank/DDBJ whole genome shotgun (WGS) entry which is preliminary data.</text>
</comment>
<organism evidence="2 3">
    <name type="scientific">Enteractinococcus fodinae</name>
    <dbReference type="NCBI Taxonomy" id="684663"/>
    <lineage>
        <taxon>Bacteria</taxon>
        <taxon>Bacillati</taxon>
        <taxon>Actinomycetota</taxon>
        <taxon>Actinomycetes</taxon>
        <taxon>Micrococcales</taxon>
        <taxon>Micrococcaceae</taxon>
    </lineage>
</organism>
<protein>
    <submittedName>
        <fullName evidence="2">Amidophosphoribosyltransferase</fullName>
    </submittedName>
</protein>
<accession>A0ABU2B1U1</accession>
<proteinExistence type="inferred from homology"/>
<dbReference type="PANTHER" id="PTHR47505:SF1">
    <property type="entry name" value="DNA UTILIZATION PROTEIN YHGH"/>
    <property type="match status" value="1"/>
</dbReference>
<evidence type="ECO:0000313" key="2">
    <source>
        <dbReference type="EMBL" id="MDR7346728.1"/>
    </source>
</evidence>
<dbReference type="InterPro" id="IPR029057">
    <property type="entry name" value="PRTase-like"/>
</dbReference>
<dbReference type="EMBL" id="JAVDYJ010000001">
    <property type="protein sequence ID" value="MDR7346728.1"/>
    <property type="molecule type" value="Genomic_DNA"/>
</dbReference>
<sequence>MTSPVAQHVGRAWGGMMNLLVPNPCALCVWSDAEKYHLCRVCTALLRDQTRQVIQAQDFADALPLDIVTGQPLPVFAASLYTPEMARLVLNFKDHQRIKLAQVFRPIMYRTLQYATQDCGSPSYRVVPIPTSGAGMRKRGYNPVTMMLPSPLPDRLHCDPGLLKTRWNFFSRTAHHGSGVQARRESARRKFRLARRHQEPAEPIILVDDVLTTGATLAGAARTLQAAGFDIAAAVVLSTVIPRS</sequence>